<dbReference type="EMBL" id="JAXAVW010000014">
    <property type="protein sequence ID" value="MDX8032199.1"/>
    <property type="molecule type" value="Genomic_DNA"/>
</dbReference>
<accession>A0ABU4T297</accession>
<feature type="region of interest" description="Disordered" evidence="1">
    <location>
        <begin position="29"/>
        <end position="50"/>
    </location>
</feature>
<evidence type="ECO:0000313" key="3">
    <source>
        <dbReference type="EMBL" id="MDX8032199.1"/>
    </source>
</evidence>
<evidence type="ECO:0000256" key="1">
    <source>
        <dbReference type="SAM" id="MobiDB-lite"/>
    </source>
</evidence>
<evidence type="ECO:0000256" key="2">
    <source>
        <dbReference type="SAM" id="SignalP"/>
    </source>
</evidence>
<evidence type="ECO:0000313" key="4">
    <source>
        <dbReference type="Proteomes" id="UP001285521"/>
    </source>
</evidence>
<gene>
    <name evidence="3" type="ORF">SK803_18425</name>
</gene>
<proteinExistence type="predicted"/>
<sequence length="198" mass="20121">MKNAIKIAFAVAVATAGIAACTSTPEAARNTAAGTPESLPTPTSSSTPSTVVTEITTVTVTNPPEAFVKVDNRLGYGTLKLGMTPEEAAAAGLKGLNWGPAGAATCTGAENVAISRKYGIERITLPADAKTSKGIGVGSTVADVKKAYSNAKEHRTGLSTSLNDTGGYSFSTYGYADTDKIVEIKLVSSQTDCALAAL</sequence>
<feature type="compositionally biased region" description="Low complexity" evidence="1">
    <location>
        <begin position="35"/>
        <end position="50"/>
    </location>
</feature>
<keyword evidence="4" id="KW-1185">Reference proteome</keyword>
<dbReference type="RefSeq" id="WP_319967244.1">
    <property type="nucleotide sequence ID" value="NZ_JAXAVW010000014.1"/>
</dbReference>
<protein>
    <recommendedName>
        <fullName evidence="5">CAP domain-containing protein</fullName>
    </recommendedName>
</protein>
<evidence type="ECO:0008006" key="5">
    <source>
        <dbReference type="Google" id="ProtNLM"/>
    </source>
</evidence>
<dbReference type="Proteomes" id="UP001285521">
    <property type="component" value="Unassembled WGS sequence"/>
</dbReference>
<comment type="caution">
    <text evidence="3">The sequence shown here is derived from an EMBL/GenBank/DDBJ whole genome shotgun (WGS) entry which is preliminary data.</text>
</comment>
<dbReference type="PROSITE" id="PS51257">
    <property type="entry name" value="PROKAR_LIPOPROTEIN"/>
    <property type="match status" value="1"/>
</dbReference>
<reference evidence="3 4" key="1">
    <citation type="submission" date="2023-11" db="EMBL/GenBank/DDBJ databases">
        <title>Lentzea sokolovensis, sp. nov., Lentzea kristufkii, sp. nov., and Lentzea miocenensis, sp. nov., rare actinobacteria from Sokolov Coal Basin, Miocene lacustrine sediment, Czech Republic.</title>
        <authorList>
            <person name="Lara A."/>
            <person name="Kotroba L."/>
            <person name="Nouioui I."/>
            <person name="Neumann-Schaal M."/>
            <person name="Mast Y."/>
            <person name="Chronakova A."/>
        </authorList>
    </citation>
    <scope>NUCLEOTIDE SEQUENCE [LARGE SCALE GENOMIC DNA]</scope>
    <source>
        <strain evidence="3 4">BCCO 10_0856</strain>
    </source>
</reference>
<name>A0ABU4T297_9PSEU</name>
<feature type="signal peptide" evidence="2">
    <location>
        <begin position="1"/>
        <end position="27"/>
    </location>
</feature>
<keyword evidence="2" id="KW-0732">Signal</keyword>
<feature type="chain" id="PRO_5047455486" description="CAP domain-containing protein" evidence="2">
    <location>
        <begin position="28"/>
        <end position="198"/>
    </location>
</feature>
<organism evidence="3 4">
    <name type="scientific">Lentzea miocenica</name>
    <dbReference type="NCBI Taxonomy" id="3095431"/>
    <lineage>
        <taxon>Bacteria</taxon>
        <taxon>Bacillati</taxon>
        <taxon>Actinomycetota</taxon>
        <taxon>Actinomycetes</taxon>
        <taxon>Pseudonocardiales</taxon>
        <taxon>Pseudonocardiaceae</taxon>
        <taxon>Lentzea</taxon>
    </lineage>
</organism>